<dbReference type="InterPro" id="IPR000254">
    <property type="entry name" value="CBD"/>
</dbReference>
<dbReference type="GO" id="GO:0030248">
    <property type="term" value="F:cellulose binding"/>
    <property type="evidence" value="ECO:0007669"/>
    <property type="project" value="InterPro"/>
</dbReference>
<dbReference type="InterPro" id="IPR007867">
    <property type="entry name" value="GMC_OxRtase_C"/>
</dbReference>
<accession>A0AAN6N6I1</accession>
<dbReference type="Gene3D" id="3.30.410.10">
    <property type="entry name" value="Cholesterol Oxidase, domain 2"/>
    <property type="match status" value="1"/>
</dbReference>
<evidence type="ECO:0000256" key="3">
    <source>
        <dbReference type="RuleBase" id="RU003968"/>
    </source>
</evidence>
<gene>
    <name evidence="7" type="ORF">QBC46DRAFT_355702</name>
</gene>
<evidence type="ECO:0000259" key="6">
    <source>
        <dbReference type="PROSITE" id="PS00623"/>
    </source>
</evidence>
<evidence type="ECO:0000256" key="2">
    <source>
        <dbReference type="ARBA" id="ARBA00022729"/>
    </source>
</evidence>
<dbReference type="Gene3D" id="2.60.40.1210">
    <property type="entry name" value="Cellobiose dehydrogenase, cytochrome domain"/>
    <property type="match status" value="1"/>
</dbReference>
<dbReference type="Pfam" id="PF13450">
    <property type="entry name" value="NAD_binding_8"/>
    <property type="match status" value="1"/>
</dbReference>
<proteinExistence type="inferred from homology"/>
<dbReference type="SUPFAM" id="SSF57180">
    <property type="entry name" value="Cellulose-binding domain"/>
    <property type="match status" value="1"/>
</dbReference>
<dbReference type="PANTHER" id="PTHR47190:SF2">
    <property type="entry name" value="CELLOBIOSE DEHYDROGENASE (AFU_ORTHOLOGUE AFUA_2G17620)"/>
    <property type="match status" value="1"/>
</dbReference>
<dbReference type="SUPFAM" id="SSF51905">
    <property type="entry name" value="FAD/NAD(P)-binding domain"/>
    <property type="match status" value="1"/>
</dbReference>
<protein>
    <submittedName>
        <fullName evidence="7">Cellobiose dehydrogenase</fullName>
    </submittedName>
</protein>
<evidence type="ECO:0000313" key="8">
    <source>
        <dbReference type="Proteomes" id="UP001303473"/>
    </source>
</evidence>
<comment type="caution">
    <text evidence="7">The sequence shown here is derived from an EMBL/GenBank/DDBJ whole genome shotgun (WGS) entry which is preliminary data.</text>
</comment>
<dbReference type="SMART" id="SM00236">
    <property type="entry name" value="fCBD"/>
    <property type="match status" value="1"/>
</dbReference>
<dbReference type="SUPFAM" id="SSF49344">
    <property type="entry name" value="CBD9-like"/>
    <property type="match status" value="1"/>
</dbReference>
<dbReference type="GO" id="GO:0050660">
    <property type="term" value="F:flavin adenine dinucleotide binding"/>
    <property type="evidence" value="ECO:0007669"/>
    <property type="project" value="InterPro"/>
</dbReference>
<name>A0AAN6N6I1_9PEZI</name>
<dbReference type="CDD" id="cd09630">
    <property type="entry name" value="CDH_like_cytochrome"/>
    <property type="match status" value="1"/>
</dbReference>
<dbReference type="FunFam" id="2.60.40.1210:FF:000004">
    <property type="entry name" value="Cellobiose dehydrogenase"/>
    <property type="match status" value="1"/>
</dbReference>
<keyword evidence="3" id="KW-0274">FAD</keyword>
<dbReference type="EMBL" id="MU853825">
    <property type="protein sequence ID" value="KAK3938663.1"/>
    <property type="molecule type" value="Genomic_DNA"/>
</dbReference>
<feature type="domain" description="Glucose-methanol-choline oxidoreductase N-terminal" evidence="6">
    <location>
        <begin position="363"/>
        <end position="386"/>
    </location>
</feature>
<dbReference type="SUPFAM" id="SSF54373">
    <property type="entry name" value="FAD-linked reductases, C-terminal domain"/>
    <property type="match status" value="1"/>
</dbReference>
<dbReference type="PROSITE" id="PS00623">
    <property type="entry name" value="GMC_OXRED_1"/>
    <property type="match status" value="1"/>
</dbReference>
<evidence type="ECO:0000313" key="7">
    <source>
        <dbReference type="EMBL" id="KAK3938663.1"/>
    </source>
</evidence>
<dbReference type="InterPro" id="IPR035971">
    <property type="entry name" value="CBD_sf"/>
</dbReference>
<keyword evidence="8" id="KW-1185">Reference proteome</keyword>
<dbReference type="Gene3D" id="3.50.50.60">
    <property type="entry name" value="FAD/NAD(P)-binding domain"/>
    <property type="match status" value="1"/>
</dbReference>
<dbReference type="PANTHER" id="PTHR47190">
    <property type="entry name" value="DEHYDROGENASE, PUTATIVE-RELATED"/>
    <property type="match status" value="1"/>
</dbReference>
<evidence type="ECO:0000256" key="5">
    <source>
        <dbReference type="SAM" id="SignalP"/>
    </source>
</evidence>
<dbReference type="Pfam" id="PF05199">
    <property type="entry name" value="GMC_oxred_C"/>
    <property type="match status" value="1"/>
</dbReference>
<feature type="signal peptide" evidence="5">
    <location>
        <begin position="1"/>
        <end position="23"/>
    </location>
</feature>
<sequence>MSLLKRIGATIAAASLCVQGCAAQMVTQPYVDPVSGIVFNSTWVTGPGSDPESASVATYGFGMVLPPDAFIKDANEYIGLLRCAITNDTADASQGWCGLSHGVSGQMTQSLLLMAWPYNGSVYTSFRYTSGYNLPGVYTGNATLTQISSTINATQFELVYRCQGCFSWNQGGSAGSVSTTSKLFIMGRAAAKKGVHNPTCPDKVFFGFHDNGYGQYGAPLDNATHTSYPYWAAKATKTAATNCATLETPPPTTTATGTQPTDTSVPTTTAAAQCTPAPAKSYDYIVVGAGAAGIPIADKLSQAGKSVLLIEKGPPSSGRWNGTMKPAWLQGTNLTRFDVPGLCNEIWVDSTGIACTDTDQMAGCVLGGGTAVNAGLWWKPNPKDWDYNFPYGWKSSDLAGATKRVFDRIPGTWHPSMDGQLYRQEGFNVLQSGLNQSGWKQVIPNDSPNQKNRTFGHTTFMYSGGERGGPMATYLVTAYARKQFTLMTNTAVRRAIRVGGHVTGVELECLSSGYSGVVNVTANTGRVIFAAGTFGSAKLLLRSGIGPADQLQVIQSSADGSTFLPQNQWIDLPVGYNLMDHLNTDLIITHPDVVFYDFYAAWNTPPEGDKDAYLKNRTGILAQAAPNIGPMMWDEIKASDGIVRQLQWTSRVEGNDQVTPSKNAMTLSQYLGRGVVSRGRMTITNTLETQVFLHPYLHDDFDKEAVIQGIKNMQAALNVIPNLTWVLPPPGTTVENFVNNMIVSPSNRRANHWMGTAKLGYDDGRSGGSAVVDVNTKVYGTDNLFVVDASIFPGMPTGNPSGMIVIATEQASQRILNLSAPAAVGYGKQCGGKTWGGSYACEDPYVCTYVNISYSVCLSPDAT</sequence>
<evidence type="ECO:0000256" key="1">
    <source>
        <dbReference type="ARBA" id="ARBA00010790"/>
    </source>
</evidence>
<feature type="chain" id="PRO_5042848375" evidence="5">
    <location>
        <begin position="24"/>
        <end position="863"/>
    </location>
</feature>
<dbReference type="Proteomes" id="UP001303473">
    <property type="component" value="Unassembled WGS sequence"/>
</dbReference>
<comment type="similarity">
    <text evidence="1 3">Belongs to the GMC oxidoreductase family.</text>
</comment>
<dbReference type="GO" id="GO:0005975">
    <property type="term" value="P:carbohydrate metabolic process"/>
    <property type="evidence" value="ECO:0007669"/>
    <property type="project" value="InterPro"/>
</dbReference>
<dbReference type="Pfam" id="PF16010">
    <property type="entry name" value="CDH-cyt"/>
    <property type="match status" value="1"/>
</dbReference>
<dbReference type="Pfam" id="PF00732">
    <property type="entry name" value="GMC_oxred_N"/>
    <property type="match status" value="1"/>
</dbReference>
<dbReference type="GO" id="GO:0016614">
    <property type="term" value="F:oxidoreductase activity, acting on CH-OH group of donors"/>
    <property type="evidence" value="ECO:0007669"/>
    <property type="project" value="InterPro"/>
</dbReference>
<evidence type="ECO:0000256" key="4">
    <source>
        <dbReference type="SAM" id="MobiDB-lite"/>
    </source>
</evidence>
<reference evidence="8" key="1">
    <citation type="journal article" date="2023" name="Mol. Phylogenet. Evol.">
        <title>Genome-scale phylogeny and comparative genomics of the fungal order Sordariales.</title>
        <authorList>
            <person name="Hensen N."/>
            <person name="Bonometti L."/>
            <person name="Westerberg I."/>
            <person name="Brannstrom I.O."/>
            <person name="Guillou S."/>
            <person name="Cros-Aarteil S."/>
            <person name="Calhoun S."/>
            <person name="Haridas S."/>
            <person name="Kuo A."/>
            <person name="Mondo S."/>
            <person name="Pangilinan J."/>
            <person name="Riley R."/>
            <person name="LaButti K."/>
            <person name="Andreopoulos B."/>
            <person name="Lipzen A."/>
            <person name="Chen C."/>
            <person name="Yan M."/>
            <person name="Daum C."/>
            <person name="Ng V."/>
            <person name="Clum A."/>
            <person name="Steindorff A."/>
            <person name="Ohm R.A."/>
            <person name="Martin F."/>
            <person name="Silar P."/>
            <person name="Natvig D.O."/>
            <person name="Lalanne C."/>
            <person name="Gautier V."/>
            <person name="Ament-Velasquez S.L."/>
            <person name="Kruys A."/>
            <person name="Hutchinson M.I."/>
            <person name="Powell A.J."/>
            <person name="Barry K."/>
            <person name="Miller A.N."/>
            <person name="Grigoriev I.V."/>
            <person name="Debuchy R."/>
            <person name="Gladieux P."/>
            <person name="Hiltunen Thoren M."/>
            <person name="Johannesson H."/>
        </authorList>
    </citation>
    <scope>NUCLEOTIDE SEQUENCE [LARGE SCALE GENOMIC DNA]</scope>
    <source>
        <strain evidence="8">CBS 340.73</strain>
    </source>
</reference>
<dbReference type="InterPro" id="IPR053208">
    <property type="entry name" value="GMC_Oxidoreductase_CD"/>
</dbReference>
<feature type="region of interest" description="Disordered" evidence="4">
    <location>
        <begin position="247"/>
        <end position="267"/>
    </location>
</feature>
<keyword evidence="2 5" id="KW-0732">Signal</keyword>
<keyword evidence="3" id="KW-0285">Flavoprotein</keyword>
<dbReference type="InterPro" id="IPR015920">
    <property type="entry name" value="Cellobiose_DH-like_cyt"/>
</dbReference>
<dbReference type="GO" id="GO:0005576">
    <property type="term" value="C:extracellular region"/>
    <property type="evidence" value="ECO:0007669"/>
    <property type="project" value="InterPro"/>
</dbReference>
<dbReference type="AlphaFoldDB" id="A0AAN6N6I1"/>
<dbReference type="InterPro" id="IPR036188">
    <property type="entry name" value="FAD/NAD-bd_sf"/>
</dbReference>
<dbReference type="Pfam" id="PF00734">
    <property type="entry name" value="CBM_1"/>
    <property type="match status" value="1"/>
</dbReference>
<dbReference type="InterPro" id="IPR000172">
    <property type="entry name" value="GMC_OxRdtase_N"/>
</dbReference>
<organism evidence="7 8">
    <name type="scientific">Diplogelasinospora grovesii</name>
    <dbReference type="NCBI Taxonomy" id="303347"/>
    <lineage>
        <taxon>Eukaryota</taxon>
        <taxon>Fungi</taxon>
        <taxon>Dikarya</taxon>
        <taxon>Ascomycota</taxon>
        <taxon>Pezizomycotina</taxon>
        <taxon>Sordariomycetes</taxon>
        <taxon>Sordariomycetidae</taxon>
        <taxon>Sordariales</taxon>
        <taxon>Diplogelasinosporaceae</taxon>
        <taxon>Diplogelasinospora</taxon>
    </lineage>
</organism>